<reference evidence="9 10" key="1">
    <citation type="journal article" date="2010" name="Science">
        <title>Genomic comparison of the ants Camponotus floridanus and Harpegnathos saltator.</title>
        <authorList>
            <person name="Bonasio R."/>
            <person name="Zhang G."/>
            <person name="Ye C."/>
            <person name="Mutti N.S."/>
            <person name="Fang X."/>
            <person name="Qin N."/>
            <person name="Donahue G."/>
            <person name="Yang P."/>
            <person name="Li Q."/>
            <person name="Li C."/>
            <person name="Zhang P."/>
            <person name="Huang Z."/>
            <person name="Berger S.L."/>
            <person name="Reinberg D."/>
            <person name="Wang J."/>
            <person name="Liebig J."/>
        </authorList>
    </citation>
    <scope>NUCLEOTIDE SEQUENCE [LARGE SCALE GENOMIC DNA]</scope>
    <source>
        <strain evidence="10">C129</strain>
    </source>
</reference>
<evidence type="ECO:0000256" key="6">
    <source>
        <dbReference type="ARBA" id="ARBA00023136"/>
    </source>
</evidence>
<evidence type="ECO:0000256" key="5">
    <source>
        <dbReference type="ARBA" id="ARBA00022989"/>
    </source>
</evidence>
<proteinExistence type="predicted"/>
<keyword evidence="8" id="KW-0807">Transducer</keyword>
<dbReference type="Proteomes" id="UP000000311">
    <property type="component" value="Unassembled WGS sequence"/>
</dbReference>
<keyword evidence="5" id="KW-1133">Transmembrane helix</keyword>
<organism evidence="10">
    <name type="scientific">Camponotus floridanus</name>
    <name type="common">Florida carpenter ant</name>
    <dbReference type="NCBI Taxonomy" id="104421"/>
    <lineage>
        <taxon>Eukaryota</taxon>
        <taxon>Metazoa</taxon>
        <taxon>Ecdysozoa</taxon>
        <taxon>Arthropoda</taxon>
        <taxon>Hexapoda</taxon>
        <taxon>Insecta</taxon>
        <taxon>Pterygota</taxon>
        <taxon>Neoptera</taxon>
        <taxon>Endopterygota</taxon>
        <taxon>Hymenoptera</taxon>
        <taxon>Apocrita</taxon>
        <taxon>Aculeata</taxon>
        <taxon>Formicoidea</taxon>
        <taxon>Formicidae</taxon>
        <taxon>Formicinae</taxon>
        <taxon>Camponotus</taxon>
    </lineage>
</organism>
<evidence type="ECO:0000256" key="4">
    <source>
        <dbReference type="ARBA" id="ARBA00022725"/>
    </source>
</evidence>
<protein>
    <submittedName>
        <fullName evidence="9">Uncharacterized protein</fullName>
    </submittedName>
</protein>
<dbReference type="GO" id="GO:0004984">
    <property type="term" value="F:olfactory receptor activity"/>
    <property type="evidence" value="ECO:0007669"/>
    <property type="project" value="InterPro"/>
</dbReference>
<name>E2A7G9_CAMFO</name>
<evidence type="ECO:0000256" key="8">
    <source>
        <dbReference type="ARBA" id="ARBA00023224"/>
    </source>
</evidence>
<comment type="subcellular location">
    <subcellularLocation>
        <location evidence="1">Membrane</location>
        <topology evidence="1">Multi-pass membrane protein</topology>
    </subcellularLocation>
</comment>
<evidence type="ECO:0000313" key="10">
    <source>
        <dbReference type="Proteomes" id="UP000000311"/>
    </source>
</evidence>
<evidence type="ECO:0000256" key="1">
    <source>
        <dbReference type="ARBA" id="ARBA00004141"/>
    </source>
</evidence>
<keyword evidence="10" id="KW-1185">Reference proteome</keyword>
<dbReference type="Pfam" id="PF02949">
    <property type="entry name" value="7tm_6"/>
    <property type="match status" value="1"/>
</dbReference>
<dbReference type="GO" id="GO:0007165">
    <property type="term" value="P:signal transduction"/>
    <property type="evidence" value="ECO:0007669"/>
    <property type="project" value="UniProtKB-KW"/>
</dbReference>
<dbReference type="AlphaFoldDB" id="E2A7G9"/>
<dbReference type="GO" id="GO:0005549">
    <property type="term" value="F:odorant binding"/>
    <property type="evidence" value="ECO:0007669"/>
    <property type="project" value="InterPro"/>
</dbReference>
<evidence type="ECO:0000256" key="3">
    <source>
        <dbReference type="ARBA" id="ARBA00022692"/>
    </source>
</evidence>
<dbReference type="InParanoid" id="E2A7G9"/>
<accession>E2A7G9</accession>
<gene>
    <name evidence="9" type="ORF">EAG_03855</name>
</gene>
<evidence type="ECO:0000256" key="7">
    <source>
        <dbReference type="ARBA" id="ARBA00023170"/>
    </source>
</evidence>
<dbReference type="EMBL" id="GL437329">
    <property type="protein sequence ID" value="EFN70666.1"/>
    <property type="molecule type" value="Genomic_DNA"/>
</dbReference>
<keyword evidence="2" id="KW-0716">Sensory transduction</keyword>
<dbReference type="OrthoDB" id="8185860at2759"/>
<evidence type="ECO:0000313" key="9">
    <source>
        <dbReference type="EMBL" id="EFN70666.1"/>
    </source>
</evidence>
<feature type="non-terminal residue" evidence="9">
    <location>
        <position position="52"/>
    </location>
</feature>
<keyword evidence="6" id="KW-0472">Membrane</keyword>
<sequence length="52" mass="6044">EAIYYTLCELEWYKLKSSQAKNLIILMIRIQKPLRITAGRIVPLTITTFCSV</sequence>
<keyword evidence="4" id="KW-0552">Olfaction</keyword>
<dbReference type="InterPro" id="IPR004117">
    <property type="entry name" value="7tm6_olfct_rcpt"/>
</dbReference>
<keyword evidence="3" id="KW-0812">Transmembrane</keyword>
<evidence type="ECO:0000256" key="2">
    <source>
        <dbReference type="ARBA" id="ARBA00022606"/>
    </source>
</evidence>
<keyword evidence="7" id="KW-0675">Receptor</keyword>
<dbReference type="GO" id="GO:0016020">
    <property type="term" value="C:membrane"/>
    <property type="evidence" value="ECO:0007669"/>
    <property type="project" value="UniProtKB-SubCell"/>
</dbReference>
<feature type="non-terminal residue" evidence="9">
    <location>
        <position position="1"/>
    </location>
</feature>